<evidence type="ECO:0000313" key="2">
    <source>
        <dbReference type="EMBL" id="GLX80693.1"/>
    </source>
</evidence>
<keyword evidence="1" id="KW-0472">Membrane</keyword>
<dbReference type="Gene3D" id="3.30.70.270">
    <property type="match status" value="1"/>
</dbReference>
<evidence type="ECO:0008006" key="4">
    <source>
        <dbReference type="Google" id="ProtNLM"/>
    </source>
</evidence>
<gene>
    <name evidence="2" type="ORF">theurythT_01450</name>
</gene>
<name>A0ABQ6GXM3_9GAMM</name>
<dbReference type="Pfam" id="PF13181">
    <property type="entry name" value="TPR_8"/>
    <property type="match status" value="2"/>
</dbReference>
<dbReference type="InterPro" id="IPR019734">
    <property type="entry name" value="TPR_rpt"/>
</dbReference>
<dbReference type="Gene3D" id="1.25.40.10">
    <property type="entry name" value="Tetratricopeptide repeat domain"/>
    <property type="match status" value="2"/>
</dbReference>
<sequence>MRLIYCLFYVFKFAKGMALSLRLLLMLLLLSLTVISDIAFANESVQQTVSKNAELIESYYSAGSDSLPNEKVIALAQKVIRNRRLYHGDIIAKTYVLLADVAINKGDMEQARQFSLDGLRVISLDRKTRMQLLLKVALANYSQGQFEQVKIRADEVLELATEDEINFRLQALGYRAVYFALTSEYESAVAELELINRITRRFQQHSDHIEILEILATAYHYLEDYETAVSLQLKVLKLRFELELLQKLGNTYYALASAYWKMGKLDDAYNAYWEAKVEAEKVNAPIRLAYAELGLGQVLFDQQNPIESQERLKKAESIFNGQNLTKPYLTSLIMLAKVSFELSEDDYVNDLLTRAKHVSQHMELTSDQIELYRLLSQMYASKEQFELAWQYQKQYIEESDKHRASVNQYRFTKEANQGPQQAQARRIALDIADKSELEAQYTQRYKKKNQLIASLSVITVLLCSALATLLLMRRRDRHSLAYKEFENPKDTLASSTKTKQMYQTAFKKARRYEYPICVAYIKVTNWRDLLFRTNRKGLDEAKRSIATVVNEYIEEFDLAGELNTSEYLLIFPHQTLDEVNVKIKALTEALRVRFFANLGDFVVYFNYAVDSPSIQDIEPYIFLSRLTDSVKEDEQQQP</sequence>
<accession>A0ABQ6GXM3</accession>
<dbReference type="Proteomes" id="UP001157133">
    <property type="component" value="Unassembled WGS sequence"/>
</dbReference>
<comment type="caution">
    <text evidence="2">The sequence shown here is derived from an EMBL/GenBank/DDBJ whole genome shotgun (WGS) entry which is preliminary data.</text>
</comment>
<keyword evidence="1" id="KW-1133">Transmembrane helix</keyword>
<keyword evidence="1" id="KW-0812">Transmembrane</keyword>
<dbReference type="InterPro" id="IPR043128">
    <property type="entry name" value="Rev_trsase/Diguanyl_cyclase"/>
</dbReference>
<proteinExistence type="predicted"/>
<organism evidence="2 3">
    <name type="scientific">Thalassotalea eurytherma</name>
    <dbReference type="NCBI Taxonomy" id="1144278"/>
    <lineage>
        <taxon>Bacteria</taxon>
        <taxon>Pseudomonadati</taxon>
        <taxon>Pseudomonadota</taxon>
        <taxon>Gammaproteobacteria</taxon>
        <taxon>Alteromonadales</taxon>
        <taxon>Colwelliaceae</taxon>
        <taxon>Thalassotalea</taxon>
    </lineage>
</organism>
<evidence type="ECO:0000313" key="3">
    <source>
        <dbReference type="Proteomes" id="UP001157133"/>
    </source>
</evidence>
<dbReference type="InterPro" id="IPR011990">
    <property type="entry name" value="TPR-like_helical_dom_sf"/>
</dbReference>
<reference evidence="2 3" key="1">
    <citation type="submission" date="2023-03" db="EMBL/GenBank/DDBJ databases">
        <title>Draft genome sequence of Thalassotalea eurytherma JCM 18482T.</title>
        <authorList>
            <person name="Sawabe T."/>
        </authorList>
    </citation>
    <scope>NUCLEOTIDE SEQUENCE [LARGE SCALE GENOMIC DNA]</scope>
    <source>
        <strain evidence="2 3">JCM 18482</strain>
    </source>
</reference>
<keyword evidence="3" id="KW-1185">Reference proteome</keyword>
<dbReference type="EMBL" id="BSSU01000001">
    <property type="protein sequence ID" value="GLX80693.1"/>
    <property type="molecule type" value="Genomic_DNA"/>
</dbReference>
<evidence type="ECO:0000256" key="1">
    <source>
        <dbReference type="SAM" id="Phobius"/>
    </source>
</evidence>
<dbReference type="SUPFAM" id="SSF48452">
    <property type="entry name" value="TPR-like"/>
    <property type="match status" value="2"/>
</dbReference>
<feature type="transmembrane region" description="Helical" evidence="1">
    <location>
        <begin position="451"/>
        <end position="472"/>
    </location>
</feature>
<protein>
    <recommendedName>
        <fullName evidence="4">GGDEF domain-containing protein</fullName>
    </recommendedName>
</protein>